<protein>
    <submittedName>
        <fullName evidence="2">Uncharacterized protein</fullName>
    </submittedName>
</protein>
<proteinExistence type="predicted"/>
<feature type="region of interest" description="Disordered" evidence="1">
    <location>
        <begin position="1"/>
        <end position="25"/>
    </location>
</feature>
<feature type="region of interest" description="Disordered" evidence="1">
    <location>
        <begin position="81"/>
        <end position="112"/>
    </location>
</feature>
<sequence>MCSEAKDKKKKRRGNGKKSSLPDTSFTCHFTSLTWKVLVVAVVAVVSSRGRRVSSPVTASNAFFHPFTPFAKKLILRKQLTRDRSNDAKQKMGKAERKRKRAIEREKKNFFP</sequence>
<organism evidence="2 3">
    <name type="scientific">Trypanosoma rangeli SC58</name>
    <dbReference type="NCBI Taxonomy" id="429131"/>
    <lineage>
        <taxon>Eukaryota</taxon>
        <taxon>Discoba</taxon>
        <taxon>Euglenozoa</taxon>
        <taxon>Kinetoplastea</taxon>
        <taxon>Metakinetoplastina</taxon>
        <taxon>Trypanosomatida</taxon>
        <taxon>Trypanosomatidae</taxon>
        <taxon>Trypanosoma</taxon>
        <taxon>Herpetosoma</taxon>
    </lineage>
</organism>
<evidence type="ECO:0000313" key="3">
    <source>
        <dbReference type="Proteomes" id="UP000031737"/>
    </source>
</evidence>
<evidence type="ECO:0000313" key="2">
    <source>
        <dbReference type="EMBL" id="ESL05111.1"/>
    </source>
</evidence>
<name>A0A061ITL8_TRYRA</name>
<dbReference type="EMBL" id="AUPL01007334">
    <property type="protein sequence ID" value="ESL05111.1"/>
    <property type="molecule type" value="Genomic_DNA"/>
</dbReference>
<comment type="caution">
    <text evidence="2">The sequence shown here is derived from an EMBL/GenBank/DDBJ whole genome shotgun (WGS) entry which is preliminary data.</text>
</comment>
<reference evidence="2 3" key="1">
    <citation type="submission" date="2013-07" db="EMBL/GenBank/DDBJ databases">
        <authorList>
            <person name="Stoco P.H."/>
            <person name="Wagner G."/>
            <person name="Gerber A."/>
            <person name="Zaha A."/>
            <person name="Thompson C."/>
            <person name="Bartholomeu D.C."/>
            <person name="Luckemeyer D.D."/>
            <person name="Bahia D."/>
            <person name="Loreto E."/>
            <person name="Prestes E.B."/>
            <person name="Lima F.M."/>
            <person name="Rodrigues-Luiz G."/>
            <person name="Vallejo G.A."/>
            <person name="Filho J.F."/>
            <person name="Monteiro K.M."/>
            <person name="Tyler K.M."/>
            <person name="de Almeida L.G."/>
            <person name="Ortiz M.F."/>
            <person name="Siervo M.A."/>
            <person name="de Moraes M.H."/>
            <person name="Cunha O.L."/>
            <person name="Mendonca-Neto R."/>
            <person name="Silva R."/>
            <person name="Teixeira S.M."/>
            <person name="Murta S.M."/>
            <person name="Sincero T.C."/>
            <person name="Mendes T.A."/>
            <person name="Urmenyi T.P."/>
            <person name="Silva V.G."/>
            <person name="da Rocha W.D."/>
            <person name="Andersson B."/>
            <person name="Romanha A.J."/>
            <person name="Steindel M."/>
            <person name="de Vasconcelos A.T."/>
            <person name="Grisard E.C."/>
        </authorList>
    </citation>
    <scope>NUCLEOTIDE SEQUENCE [LARGE SCALE GENOMIC DNA]</scope>
    <source>
        <strain evidence="2 3">SC58</strain>
    </source>
</reference>
<feature type="compositionally biased region" description="Basic and acidic residues" evidence="1">
    <location>
        <begin position="81"/>
        <end position="95"/>
    </location>
</feature>
<evidence type="ECO:0000256" key="1">
    <source>
        <dbReference type="SAM" id="MobiDB-lite"/>
    </source>
</evidence>
<dbReference type="VEuPathDB" id="TriTrypDB:TRSC58_07276"/>
<accession>A0A061ITL8</accession>
<gene>
    <name evidence="2" type="ORF">TRSC58_07276</name>
</gene>
<dbReference type="AlphaFoldDB" id="A0A061ITL8"/>
<feature type="compositionally biased region" description="Basic and acidic residues" evidence="1">
    <location>
        <begin position="103"/>
        <end position="112"/>
    </location>
</feature>
<keyword evidence="3" id="KW-1185">Reference proteome</keyword>
<dbReference type="Proteomes" id="UP000031737">
    <property type="component" value="Unassembled WGS sequence"/>
</dbReference>